<reference evidence="5 6" key="1">
    <citation type="submission" date="2017-09" db="EMBL/GenBank/DDBJ databases">
        <title>Reassesment of A. cryaerophilus.</title>
        <authorList>
            <person name="Perez-Cataluna A."/>
            <person name="Collado L."/>
            <person name="Salgado O."/>
            <person name="Lefinanco V."/>
            <person name="Figueras M.J."/>
        </authorList>
    </citation>
    <scope>NUCLEOTIDE SEQUENCE [LARGE SCALE GENOMIC DNA]</scope>
    <source>
        <strain evidence="5 6">LMG 9861</strain>
    </source>
</reference>
<dbReference type="InterPro" id="IPR036320">
    <property type="entry name" value="Glycosyl_Trfase_fam3_N_dom_sf"/>
</dbReference>
<evidence type="ECO:0000256" key="1">
    <source>
        <dbReference type="ARBA" id="ARBA00022676"/>
    </source>
</evidence>
<accession>A0A2S9SN80</accession>
<sequence length="305" mass="35482">MNFKTFIKAVGTGPKGNRDLSFEESFEAVSQILKQEPTQAQMGAFLIAWRVKLETNEEFKGAIKALNSFIKYKEVPDSLKLGYNFDGRDTNPYLFPLYEDILDNFFKKNSDIRRLNLVISGDFVQPTKNGISTKDIFTKFDKGQYLHYFDRVEYLQELSNLTTLRNEFGLRTAFNTVEKLLNPSLSEHGVCGAFHKPYVSKYLEMFKDDFKSITVIRGNEGDIEVFKDSKFWQKKDGEIKEYDFCLKDYGVSYSKVFENITLEENLNILRNYDDEILNLAKFNVALYLLFASRVDSLDEAWQRLN</sequence>
<proteinExistence type="predicted"/>
<comment type="caution">
    <text evidence="5">The sequence shown here is derived from an EMBL/GenBank/DDBJ whole genome shotgun (WGS) entry which is preliminary data.</text>
</comment>
<dbReference type="Proteomes" id="UP000239065">
    <property type="component" value="Unassembled WGS sequence"/>
</dbReference>
<evidence type="ECO:0000256" key="2">
    <source>
        <dbReference type="ARBA" id="ARBA00022679"/>
    </source>
</evidence>
<dbReference type="Gene3D" id="3.40.1030.10">
    <property type="entry name" value="Nucleoside phosphorylase/phosphoribosyltransferase catalytic domain"/>
    <property type="match status" value="1"/>
</dbReference>
<dbReference type="PANTHER" id="PTHR43285">
    <property type="entry name" value="ANTHRANILATE PHOSPHORIBOSYLTRANSFERASE"/>
    <property type="match status" value="1"/>
</dbReference>
<feature type="domain" description="Glycosyl transferase family 3" evidence="3">
    <location>
        <begin position="154"/>
        <end position="304"/>
    </location>
</feature>
<dbReference type="AlphaFoldDB" id="A0A2S9SN80"/>
<dbReference type="SUPFAM" id="SSF47648">
    <property type="entry name" value="Nucleoside phosphorylase/phosphoribosyltransferase N-terminal domain"/>
    <property type="match status" value="1"/>
</dbReference>
<protein>
    <submittedName>
        <fullName evidence="5">Glycosyl transferase</fullName>
    </submittedName>
</protein>
<dbReference type="SUPFAM" id="SSF52418">
    <property type="entry name" value="Nucleoside phosphorylase/phosphoribosyltransferase catalytic domain"/>
    <property type="match status" value="1"/>
</dbReference>
<evidence type="ECO:0000313" key="5">
    <source>
        <dbReference type="EMBL" id="PRM88041.1"/>
    </source>
</evidence>
<organism evidence="5 6">
    <name type="scientific">Aliarcobacter cryaerophilus</name>
    <dbReference type="NCBI Taxonomy" id="28198"/>
    <lineage>
        <taxon>Bacteria</taxon>
        <taxon>Pseudomonadati</taxon>
        <taxon>Campylobacterota</taxon>
        <taxon>Epsilonproteobacteria</taxon>
        <taxon>Campylobacterales</taxon>
        <taxon>Arcobacteraceae</taxon>
        <taxon>Aliarcobacter</taxon>
    </lineage>
</organism>
<dbReference type="InterPro" id="IPR005940">
    <property type="entry name" value="Anthranilate_Pribosyl_Tfrase"/>
</dbReference>
<dbReference type="PANTHER" id="PTHR43285:SF2">
    <property type="entry name" value="ANTHRANILATE PHOSPHORIBOSYLTRANSFERASE"/>
    <property type="match status" value="1"/>
</dbReference>
<dbReference type="GO" id="GO:0005829">
    <property type="term" value="C:cytosol"/>
    <property type="evidence" value="ECO:0007669"/>
    <property type="project" value="TreeGrafter"/>
</dbReference>
<dbReference type="InterPro" id="IPR017459">
    <property type="entry name" value="Glycosyl_Trfase_fam3_N_dom"/>
</dbReference>
<evidence type="ECO:0000259" key="3">
    <source>
        <dbReference type="Pfam" id="PF00591"/>
    </source>
</evidence>
<gene>
    <name evidence="5" type="ORF">CJ669_04635</name>
</gene>
<dbReference type="Gene3D" id="1.20.970.10">
    <property type="entry name" value="Transferase, Pyrimidine Nucleoside Phosphorylase, Chain C"/>
    <property type="match status" value="1"/>
</dbReference>
<dbReference type="GO" id="GO:0000162">
    <property type="term" value="P:L-tryptophan biosynthetic process"/>
    <property type="evidence" value="ECO:0007669"/>
    <property type="project" value="InterPro"/>
</dbReference>
<feature type="domain" description="Glycosyl transferase family 3 N-terminal" evidence="4">
    <location>
        <begin position="5"/>
        <end position="66"/>
    </location>
</feature>
<evidence type="ECO:0000259" key="4">
    <source>
        <dbReference type="Pfam" id="PF02885"/>
    </source>
</evidence>
<dbReference type="EMBL" id="NXGJ01000004">
    <property type="protein sequence ID" value="PRM88041.1"/>
    <property type="molecule type" value="Genomic_DNA"/>
</dbReference>
<name>A0A2S9SN80_9BACT</name>
<keyword evidence="2 5" id="KW-0808">Transferase</keyword>
<dbReference type="InterPro" id="IPR035902">
    <property type="entry name" value="Nuc_phospho_transferase"/>
</dbReference>
<dbReference type="RefSeq" id="WP_105908916.1">
    <property type="nucleotide sequence ID" value="NZ_NXGJ01000004.1"/>
</dbReference>
<dbReference type="GO" id="GO:0004048">
    <property type="term" value="F:anthranilate phosphoribosyltransferase activity"/>
    <property type="evidence" value="ECO:0007669"/>
    <property type="project" value="InterPro"/>
</dbReference>
<dbReference type="Pfam" id="PF02885">
    <property type="entry name" value="Glycos_trans_3N"/>
    <property type="match status" value="1"/>
</dbReference>
<dbReference type="InterPro" id="IPR000312">
    <property type="entry name" value="Glycosyl_Trfase_fam3"/>
</dbReference>
<evidence type="ECO:0000313" key="6">
    <source>
        <dbReference type="Proteomes" id="UP000239065"/>
    </source>
</evidence>
<keyword evidence="1" id="KW-0328">Glycosyltransferase</keyword>
<dbReference type="Pfam" id="PF00591">
    <property type="entry name" value="Glycos_transf_3"/>
    <property type="match status" value="1"/>
</dbReference>